<feature type="region of interest" description="Disordered" evidence="1">
    <location>
        <begin position="1"/>
        <end position="27"/>
    </location>
</feature>
<comment type="caution">
    <text evidence="3">The sequence shown here is derived from an EMBL/GenBank/DDBJ whole genome shotgun (WGS) entry which is preliminary data.</text>
</comment>
<sequence length="295" mass="30983">MTHHVSAGHHGSHADTRSHSHGSDPGDDLAQILDLDAELFAPYLAATTRRIADLSKGGVRHIVDLGAGTGAGTFALLERFPDARVTAVDSSAAMLEQLTRAAAAKDVAARVRPLQADAGASLPGIGDADLVWASASLHHLDDPAAALAAVFAALRPGGLLAVAELDGMPRFLPDDAVPDRVGLEARCRAALAGLHAEQVPHLGSDWAAALTGAGFAIEHERTEELRVDADTPLPESAGRYAYLTLRRIREAVDGLVDAADLVAFDALLDGGAQDVRHRADLVVRSTRELYIARRP</sequence>
<dbReference type="InterPro" id="IPR029063">
    <property type="entry name" value="SAM-dependent_MTases_sf"/>
</dbReference>
<name>A0ABU6CI68_9ACTN</name>
<keyword evidence="4" id="KW-1185">Reference proteome</keyword>
<dbReference type="Proteomes" id="UP001352223">
    <property type="component" value="Unassembled WGS sequence"/>
</dbReference>
<evidence type="ECO:0000256" key="1">
    <source>
        <dbReference type="SAM" id="MobiDB-lite"/>
    </source>
</evidence>
<dbReference type="Pfam" id="PF08242">
    <property type="entry name" value="Methyltransf_12"/>
    <property type="match status" value="1"/>
</dbReference>
<dbReference type="Gene3D" id="3.40.50.150">
    <property type="entry name" value="Vaccinia Virus protein VP39"/>
    <property type="match status" value="1"/>
</dbReference>
<dbReference type="EMBL" id="JAOZYB010000310">
    <property type="protein sequence ID" value="MEB3964387.1"/>
    <property type="molecule type" value="Genomic_DNA"/>
</dbReference>
<dbReference type="SUPFAM" id="SSF53335">
    <property type="entry name" value="S-adenosyl-L-methionine-dependent methyltransferases"/>
    <property type="match status" value="1"/>
</dbReference>
<gene>
    <name evidence="3" type="ORF">OKJ48_29745</name>
</gene>
<dbReference type="PANTHER" id="PTHR43861">
    <property type="entry name" value="TRANS-ACONITATE 2-METHYLTRANSFERASE-RELATED"/>
    <property type="match status" value="1"/>
</dbReference>
<dbReference type="InterPro" id="IPR013217">
    <property type="entry name" value="Methyltransf_12"/>
</dbReference>
<protein>
    <submittedName>
        <fullName evidence="3">Methyltransferase domain-containing protein</fullName>
    </submittedName>
</protein>
<evidence type="ECO:0000313" key="4">
    <source>
        <dbReference type="Proteomes" id="UP001352223"/>
    </source>
</evidence>
<keyword evidence="3" id="KW-0808">Transferase</keyword>
<dbReference type="GO" id="GO:0008168">
    <property type="term" value="F:methyltransferase activity"/>
    <property type="evidence" value="ECO:0007669"/>
    <property type="project" value="UniProtKB-KW"/>
</dbReference>
<dbReference type="GO" id="GO:0032259">
    <property type="term" value="P:methylation"/>
    <property type="evidence" value="ECO:0007669"/>
    <property type="project" value="UniProtKB-KW"/>
</dbReference>
<evidence type="ECO:0000313" key="3">
    <source>
        <dbReference type="EMBL" id="MEB3964387.1"/>
    </source>
</evidence>
<proteinExistence type="predicted"/>
<feature type="compositionally biased region" description="Basic residues" evidence="1">
    <location>
        <begin position="1"/>
        <end position="11"/>
    </location>
</feature>
<feature type="compositionally biased region" description="Basic and acidic residues" evidence="1">
    <location>
        <begin position="12"/>
        <end position="24"/>
    </location>
</feature>
<dbReference type="RefSeq" id="WP_324772110.1">
    <property type="nucleotide sequence ID" value="NZ_BAAATS010000005.1"/>
</dbReference>
<feature type="domain" description="Methyltransferase type 12" evidence="2">
    <location>
        <begin position="63"/>
        <end position="160"/>
    </location>
</feature>
<accession>A0ABU6CI68</accession>
<dbReference type="CDD" id="cd02440">
    <property type="entry name" value="AdoMet_MTases"/>
    <property type="match status" value="1"/>
</dbReference>
<reference evidence="3 4" key="1">
    <citation type="submission" date="2022-10" db="EMBL/GenBank/DDBJ databases">
        <authorList>
            <person name="Xie J."/>
            <person name="Shen N."/>
        </authorList>
    </citation>
    <scope>NUCLEOTIDE SEQUENCE [LARGE SCALE GENOMIC DNA]</scope>
    <source>
        <strain evidence="3 4">DSM 41681</strain>
    </source>
</reference>
<evidence type="ECO:0000259" key="2">
    <source>
        <dbReference type="Pfam" id="PF08242"/>
    </source>
</evidence>
<keyword evidence="3" id="KW-0489">Methyltransferase</keyword>
<organism evidence="3 4">
    <name type="scientific">Streptomyces kunmingensis</name>
    <dbReference type="NCBI Taxonomy" id="68225"/>
    <lineage>
        <taxon>Bacteria</taxon>
        <taxon>Bacillati</taxon>
        <taxon>Actinomycetota</taxon>
        <taxon>Actinomycetes</taxon>
        <taxon>Kitasatosporales</taxon>
        <taxon>Streptomycetaceae</taxon>
        <taxon>Streptomyces</taxon>
    </lineage>
</organism>
<dbReference type="PANTHER" id="PTHR43861:SF1">
    <property type="entry name" value="TRANS-ACONITATE 2-METHYLTRANSFERASE"/>
    <property type="match status" value="1"/>
</dbReference>